<dbReference type="GO" id="GO:0005783">
    <property type="term" value="C:endoplasmic reticulum"/>
    <property type="evidence" value="ECO:0007669"/>
    <property type="project" value="TreeGrafter"/>
</dbReference>
<protein>
    <recommendedName>
        <fullName evidence="4">Phospholipid/glycerol acyltransferase domain-containing protein</fullName>
    </recommendedName>
</protein>
<organism evidence="2 3">
    <name type="scientific">[Candida] arabinofermentans NRRL YB-2248</name>
    <dbReference type="NCBI Taxonomy" id="983967"/>
    <lineage>
        <taxon>Eukaryota</taxon>
        <taxon>Fungi</taxon>
        <taxon>Dikarya</taxon>
        <taxon>Ascomycota</taxon>
        <taxon>Saccharomycotina</taxon>
        <taxon>Pichiomycetes</taxon>
        <taxon>Pichiales</taxon>
        <taxon>Pichiaceae</taxon>
        <taxon>Ogataea</taxon>
        <taxon>Ogataea/Candida clade</taxon>
    </lineage>
</organism>
<dbReference type="EMBL" id="KV453865">
    <property type="protein sequence ID" value="ODV83279.1"/>
    <property type="molecule type" value="Genomic_DNA"/>
</dbReference>
<accession>A0A1E4SUX0</accession>
<evidence type="ECO:0000256" key="1">
    <source>
        <dbReference type="SAM" id="Phobius"/>
    </source>
</evidence>
<keyword evidence="1" id="KW-0812">Transmembrane</keyword>
<dbReference type="AlphaFoldDB" id="A0A1E4SUX0"/>
<sequence length="329" mass="39556">MRSELSDHIGVNTLITGDYNQLQFWKTLGFCLLLSIYFIIYEIFKIVTYLMKYIMPLQRLDYKRFFTTGFWMLCIYILELNGVEIEIIGDQLEVEDALIISNHCSLVDYIIFPYLILESTKDKQAIQEDLSTINLPRLNFFTWFSIWDIPNFRLFRNIYQSDENWELNDDTLQITFNKFLDSNERFVEWLITFPEVNIFSLKDWKLQKSLNEKYYLPNLNNLLYPRYSSFKNVINGLYGSQFTRLYDITIIYYTKNELGEIQFKNPNILEIFGLSDDKYSIKIHIKAKLMSRLYINKTRLDKWLENKWVKKDKLITTLKNDILKNNITK</sequence>
<keyword evidence="3" id="KW-1185">Reference proteome</keyword>
<evidence type="ECO:0000313" key="3">
    <source>
        <dbReference type="Proteomes" id="UP000094801"/>
    </source>
</evidence>
<reference evidence="3" key="1">
    <citation type="submission" date="2016-04" db="EMBL/GenBank/DDBJ databases">
        <title>Comparative genomics of biotechnologically important yeasts.</title>
        <authorList>
            <consortium name="DOE Joint Genome Institute"/>
            <person name="Riley R."/>
            <person name="Haridas S."/>
            <person name="Wolfe K.H."/>
            <person name="Lopes M.R."/>
            <person name="Hittinger C.T."/>
            <person name="Goker M."/>
            <person name="Salamov A."/>
            <person name="Wisecaver J."/>
            <person name="Long T.M."/>
            <person name="Aerts A.L."/>
            <person name="Barry K."/>
            <person name="Choi C."/>
            <person name="Clum A."/>
            <person name="Coughlan A.Y."/>
            <person name="Deshpande S."/>
            <person name="Douglass A.P."/>
            <person name="Hanson S.J."/>
            <person name="Klenk H.-P."/>
            <person name="Labutti K."/>
            <person name="Lapidus A."/>
            <person name="Lindquist E."/>
            <person name="Lipzen A."/>
            <person name="Meier-Kolthoff J.P."/>
            <person name="Ohm R.A."/>
            <person name="Otillar R.P."/>
            <person name="Pangilinan J."/>
            <person name="Peng Y."/>
            <person name="Rokas A."/>
            <person name="Rosa C.A."/>
            <person name="Scheuner C."/>
            <person name="Sibirny A.A."/>
            <person name="Slot J.C."/>
            <person name="Stielow J.B."/>
            <person name="Sun H."/>
            <person name="Kurtzman C.P."/>
            <person name="Blackwell M."/>
            <person name="Grigoriev I.V."/>
            <person name="Jeffries T.W."/>
        </authorList>
    </citation>
    <scope>NUCLEOTIDE SEQUENCE [LARGE SCALE GENOMIC DNA]</scope>
    <source>
        <strain evidence="3">NRRL YB-2248</strain>
    </source>
</reference>
<dbReference type="STRING" id="983967.A0A1E4SUX0"/>
<evidence type="ECO:0000313" key="2">
    <source>
        <dbReference type="EMBL" id="ODV83279.1"/>
    </source>
</evidence>
<name>A0A1E4SUX0_9ASCO</name>
<keyword evidence="1" id="KW-1133">Transmembrane helix</keyword>
<dbReference type="GO" id="GO:0036149">
    <property type="term" value="P:phosphatidylinositol acyl-chain remodeling"/>
    <property type="evidence" value="ECO:0007669"/>
    <property type="project" value="TreeGrafter"/>
</dbReference>
<dbReference type="Proteomes" id="UP000094801">
    <property type="component" value="Unassembled WGS sequence"/>
</dbReference>
<feature type="transmembrane region" description="Helical" evidence="1">
    <location>
        <begin position="24"/>
        <end position="44"/>
    </location>
</feature>
<gene>
    <name evidence="2" type="ORF">CANARDRAFT_209231</name>
</gene>
<proteinExistence type="predicted"/>
<keyword evidence="1" id="KW-0472">Membrane</keyword>
<dbReference type="GO" id="GO:0016746">
    <property type="term" value="F:acyltransferase activity"/>
    <property type="evidence" value="ECO:0007669"/>
    <property type="project" value="TreeGrafter"/>
</dbReference>
<dbReference type="PANTHER" id="PTHR10983">
    <property type="entry name" value="1-ACYLGLYCEROL-3-PHOSPHATE ACYLTRANSFERASE-RELATED"/>
    <property type="match status" value="1"/>
</dbReference>
<dbReference type="SUPFAM" id="SSF69593">
    <property type="entry name" value="Glycerol-3-phosphate (1)-acyltransferase"/>
    <property type="match status" value="1"/>
</dbReference>
<dbReference type="PANTHER" id="PTHR10983:SF70">
    <property type="entry name" value="PROTEIN MUM3"/>
    <property type="match status" value="1"/>
</dbReference>
<evidence type="ECO:0008006" key="4">
    <source>
        <dbReference type="Google" id="ProtNLM"/>
    </source>
</evidence>
<dbReference type="OrthoDB" id="189226at2759"/>